<evidence type="ECO:0000313" key="3">
    <source>
        <dbReference type="EMBL" id="QMU31046.1"/>
    </source>
</evidence>
<dbReference type="Proteomes" id="UP000514509">
    <property type="component" value="Chromosome"/>
</dbReference>
<dbReference type="KEGG" id="add:HUW48_24825"/>
<sequence length="1555" mass="168577">MQTPLSLFGLTQLNRAMVPDWRFISLYLLLILCFQSKTFAQNIIWNKTFGGSNQEVLSSVQRTNDGGYILGGWSGSGISGNKTVASKGANDFWVVKLKADGSKEWEKAIGSEGNDHLVSVQQTRDGGFILGGVSDGGVSGDKTEDRRGRAYTWDYWIVKLNANGSKEWDKTFGGGEGDWGDELTSLQQTSDGGYILGGWTDSGKSGDKSEGNKGVYDFWIVKIKSDGSKEWDKTIGGDNGDYLTSMQQTRDGGYILGGASGSGKSGDKTQANKSGDYWVVKLKSDGSKEWDKTIGSDNGDYLTSVQQTRDGGYLLGGYSSSGINGHKSEASKGSDDYWIVQLQADGSKVWDKTIGGKNYDQLTSLQQTSDGGYILGGYSNSKPSGDKSEERNGEEGEGYFNTSDYWVVKLNADRSKVWDKTVKGKKNSHNKLAALQQTSDGNFIVAGTSNYSSGLSDYWVVKLGDSGRNIPQAITFEPIAYKNSTDKPFALSATATSGLPVTFSVISGPATVKGNMVTITGLGEVIIKAYQAGNATYKSAEATRTFLVRDDILKSWDKTFGGTNLDQLTAMVATSDDGYLLGGFSTSGVTGNKSQANKGKKDYWLVKTNKQGQKVWDKAFGSSGSDSLTSIIATPDDGYLLGGSSNSGKSNDKSQASKGNTDYWIVKIDSQGNKLWDKTYGGNKADNLSAILATSNRQYLLGGSSNSDKSGDKSQAGKGKSDYWLVLIDELGNKIWDQTYGGDKSDNLAAIIATNNGGYLVGGSSASGKSSDKSQETRGLEDYWILRLKADGTKLWDKTYGGITEAFQVEDCFEEDPANCFYLNGRSVLTSLAATQNGGFMLGGSSNAAKGGEKSEDNLGTFLYNDYLTDYWVVKIDENGNKVWDNTYNGLSKNLPDGHYWSFFTGNSTLKTIFPTTDGNYLLAGTSDADKGVDKSQESRFEDPYSSQRDDYWVIKIDESGTKIKDWTIGGFSNDHLTAIVPVAEEGYVLGGYSVSRLGADKSENSWDISENFRESSDYWIVKIEEELPLTAQWNMRYGGSGNEGFTTIIKTADGGYLSGGYSASGVSGDKSQASQGKNDYWIVKSDKDGKKLWDKRYGGSADDYLNRIIQTKDGGYLLAGSSLSGKSGDKSEASHGDRDYWLLKIDKVGTKEWDKSYGGSGYDELKKVLQLSTGEYILAGYSNSPVSGNKTQASQGGNDFWIVKISSKGEKFWDKRYGGKEEEVLGGIVPTAEEGFLLGGSSWSGKSGNKTEASRGKSDFWLVAVDNEGQQLWDKTYGGIGEDQAFSLGKAGKDYFIAGQSDSPAGLDKIRDSQGGLDYWLLKVSSTGEKVWDKRYGGSKDDELRASIQTQDGGYLLAGKSFSNKSGNKRQDSQGSSDYWMVKADKEGQYEWSKTFGGSGAEELRAVIQTSEGGYLLGGKSDSGVSGDRTQPSQGGTDYWLVKVAPEDSPIVAEREATLVAEPIVKTELSPLTVYPNPAKDQVTIRFTLLLTQDVSLKVYNNQGQEVSTIFQGEVPANQTYTCKWNAGTHSAGIYILRLQTKEQDSHRKIMLVR</sequence>
<keyword evidence="4" id="KW-1185">Reference proteome</keyword>
<reference evidence="3 4" key="1">
    <citation type="submission" date="2020-06" db="EMBL/GenBank/DDBJ databases">
        <authorList>
            <person name="Hwang Y.J."/>
        </authorList>
    </citation>
    <scope>NUCLEOTIDE SEQUENCE [LARGE SCALE GENOMIC DNA]</scope>
    <source>
        <strain evidence="3 4">KUDC8001</strain>
    </source>
</reference>
<dbReference type="InterPro" id="IPR026444">
    <property type="entry name" value="Secre_tail"/>
</dbReference>
<name>A0A7L7LDX8_9BACT</name>
<accession>A0A7L7LDX8</accession>
<dbReference type="PANTHER" id="PTHR42754">
    <property type="entry name" value="ENDOGLUCANASE"/>
    <property type="match status" value="1"/>
</dbReference>
<dbReference type="RefSeq" id="WP_182413486.1">
    <property type="nucleotide sequence ID" value="NZ_CP055153.1"/>
</dbReference>
<evidence type="ECO:0000259" key="2">
    <source>
        <dbReference type="Pfam" id="PF18962"/>
    </source>
</evidence>
<reference evidence="3 4" key="2">
    <citation type="submission" date="2020-08" db="EMBL/GenBank/DDBJ databases">
        <title>Adhaeribacter dokdonensis sp. nov., isolated from the rhizosphere of Elymus tsukushiensis, a plant native to the Dokdo Islands, Republic of Korea.</title>
        <authorList>
            <person name="Ghim S.Y."/>
        </authorList>
    </citation>
    <scope>NUCLEOTIDE SEQUENCE [LARGE SCALE GENOMIC DNA]</scope>
    <source>
        <strain evidence="3 4">KUDC8001</strain>
    </source>
</reference>
<evidence type="ECO:0000313" key="4">
    <source>
        <dbReference type="Proteomes" id="UP000514509"/>
    </source>
</evidence>
<feature type="domain" description="Secretion system C-terminal sorting" evidence="2">
    <location>
        <begin position="1475"/>
        <end position="1552"/>
    </location>
</feature>
<feature type="compositionally biased region" description="Basic and acidic residues" evidence="1">
    <location>
        <begin position="384"/>
        <end position="394"/>
    </location>
</feature>
<evidence type="ECO:0000256" key="1">
    <source>
        <dbReference type="SAM" id="MobiDB-lite"/>
    </source>
</evidence>
<gene>
    <name evidence="3" type="ORF">HUW48_24825</name>
</gene>
<dbReference type="Gene3D" id="2.60.40.4070">
    <property type="match status" value="1"/>
</dbReference>
<organism evidence="3 4">
    <name type="scientific">Adhaeribacter radiodurans</name>
    <dbReference type="NCBI Taxonomy" id="2745197"/>
    <lineage>
        <taxon>Bacteria</taxon>
        <taxon>Pseudomonadati</taxon>
        <taxon>Bacteroidota</taxon>
        <taxon>Cytophagia</taxon>
        <taxon>Cytophagales</taxon>
        <taxon>Hymenobacteraceae</taxon>
        <taxon>Adhaeribacter</taxon>
    </lineage>
</organism>
<dbReference type="EMBL" id="CP055153">
    <property type="protein sequence ID" value="QMU31046.1"/>
    <property type="molecule type" value="Genomic_DNA"/>
</dbReference>
<protein>
    <submittedName>
        <fullName evidence="3">T9SS type A sorting domain-containing protein</fullName>
    </submittedName>
</protein>
<dbReference type="NCBIfam" id="TIGR04183">
    <property type="entry name" value="Por_Secre_tail"/>
    <property type="match status" value="1"/>
</dbReference>
<dbReference type="Pfam" id="PF18962">
    <property type="entry name" value="Por_Secre_tail"/>
    <property type="match status" value="1"/>
</dbReference>
<proteinExistence type="predicted"/>
<dbReference type="PANTHER" id="PTHR42754:SF1">
    <property type="entry name" value="LIPOPROTEIN"/>
    <property type="match status" value="1"/>
</dbReference>
<feature type="region of interest" description="Disordered" evidence="1">
    <location>
        <begin position="377"/>
        <end position="396"/>
    </location>
</feature>